<evidence type="ECO:0000313" key="3">
    <source>
        <dbReference type="Proteomes" id="UP001501638"/>
    </source>
</evidence>
<dbReference type="SUPFAM" id="SSF53474">
    <property type="entry name" value="alpha/beta-Hydrolases"/>
    <property type="match status" value="1"/>
</dbReference>
<gene>
    <name evidence="2" type="ORF">GCM10010405_02460</name>
</gene>
<dbReference type="Gene3D" id="3.40.50.1820">
    <property type="entry name" value="alpha/beta hydrolase"/>
    <property type="match status" value="1"/>
</dbReference>
<dbReference type="InterPro" id="IPR029058">
    <property type="entry name" value="AB_hydrolase_fold"/>
</dbReference>
<name>A0ABN3J735_9ACTN</name>
<organism evidence="2 3">
    <name type="scientific">Streptomyces macrosporus</name>
    <dbReference type="NCBI Taxonomy" id="44032"/>
    <lineage>
        <taxon>Bacteria</taxon>
        <taxon>Bacillati</taxon>
        <taxon>Actinomycetota</taxon>
        <taxon>Actinomycetes</taxon>
        <taxon>Kitasatosporales</taxon>
        <taxon>Streptomycetaceae</taxon>
        <taxon>Streptomyces</taxon>
    </lineage>
</organism>
<protein>
    <submittedName>
        <fullName evidence="2">Acetylxylan esterase</fullName>
    </submittedName>
</protein>
<sequence length="329" mass="35873">MPLTDLPLDELRDYRPEVAEPEDFDAFWSKTLTAARAAASGPAEYRRIEDAPLHTVEVYDARFPGWDGQPVAAWLILPRGARRPLPAVVNYIGYSGGRGLYIEHLLWSAAGYATLVVDSRGQGHDTPDPDPATTPQYVGGFMTRGLDDPAHHYYRRLMTDCVRAVDAVREHPAVDAERVVVAGGSQGGGLALAVAGLAPEKVAAALVDVPFLCHFRRGAELAAAGPYPEIAHYLGVHKRVDPETVFATLNYFDGLHFARRAASPALFSVGLMDPVCPPSTVFAAYHRYAGDDKDIRVWHFGDHAGGRASQQHEQLLWLRERGLASETAA</sequence>
<proteinExistence type="predicted"/>
<feature type="domain" description="Acetyl xylan esterase" evidence="1">
    <location>
        <begin position="1"/>
        <end position="319"/>
    </location>
</feature>
<reference evidence="2 3" key="1">
    <citation type="journal article" date="2019" name="Int. J. Syst. Evol. Microbiol.">
        <title>The Global Catalogue of Microorganisms (GCM) 10K type strain sequencing project: providing services to taxonomists for standard genome sequencing and annotation.</title>
        <authorList>
            <consortium name="The Broad Institute Genomics Platform"/>
            <consortium name="The Broad Institute Genome Sequencing Center for Infectious Disease"/>
            <person name="Wu L."/>
            <person name="Ma J."/>
        </authorList>
    </citation>
    <scope>NUCLEOTIDE SEQUENCE [LARGE SCALE GENOMIC DNA]</scope>
    <source>
        <strain evidence="2 3">JCM 6305</strain>
    </source>
</reference>
<dbReference type="RefSeq" id="WP_344320096.1">
    <property type="nucleotide sequence ID" value="NZ_BAAASZ010000003.1"/>
</dbReference>
<dbReference type="EMBL" id="BAAASZ010000003">
    <property type="protein sequence ID" value="GAA2423671.1"/>
    <property type="molecule type" value="Genomic_DNA"/>
</dbReference>
<comment type="caution">
    <text evidence="2">The sequence shown here is derived from an EMBL/GenBank/DDBJ whole genome shotgun (WGS) entry which is preliminary data.</text>
</comment>
<dbReference type="Pfam" id="PF05448">
    <property type="entry name" value="AXE1"/>
    <property type="match status" value="1"/>
</dbReference>
<accession>A0ABN3J735</accession>
<dbReference type="Proteomes" id="UP001501638">
    <property type="component" value="Unassembled WGS sequence"/>
</dbReference>
<dbReference type="InterPro" id="IPR039069">
    <property type="entry name" value="CE7"/>
</dbReference>
<evidence type="ECO:0000313" key="2">
    <source>
        <dbReference type="EMBL" id="GAA2423671.1"/>
    </source>
</evidence>
<evidence type="ECO:0000259" key="1">
    <source>
        <dbReference type="Pfam" id="PF05448"/>
    </source>
</evidence>
<dbReference type="PANTHER" id="PTHR40111:SF1">
    <property type="entry name" value="CEPHALOSPORIN-C DEACETYLASE"/>
    <property type="match status" value="1"/>
</dbReference>
<dbReference type="InterPro" id="IPR008391">
    <property type="entry name" value="AXE1_dom"/>
</dbReference>
<dbReference type="PANTHER" id="PTHR40111">
    <property type="entry name" value="CEPHALOSPORIN-C DEACETYLASE"/>
    <property type="match status" value="1"/>
</dbReference>
<keyword evidence="3" id="KW-1185">Reference proteome</keyword>